<dbReference type="InterPro" id="IPR051811">
    <property type="entry name" value="Cytochrome_c550/c551-like"/>
</dbReference>
<evidence type="ECO:0000259" key="8">
    <source>
        <dbReference type="PROSITE" id="PS51007"/>
    </source>
</evidence>
<protein>
    <submittedName>
        <fullName evidence="9">Cytochrome C oxidase, cbb3-type, subunit III</fullName>
    </submittedName>
</protein>
<dbReference type="GO" id="GO:0020037">
    <property type="term" value="F:heme binding"/>
    <property type="evidence" value="ECO:0007669"/>
    <property type="project" value="InterPro"/>
</dbReference>
<dbReference type="PROSITE" id="PS51007">
    <property type="entry name" value="CYTC"/>
    <property type="match status" value="1"/>
</dbReference>
<accession>A0A1G9CPM5</accession>
<evidence type="ECO:0000256" key="2">
    <source>
        <dbReference type="ARBA" id="ARBA00022617"/>
    </source>
</evidence>
<dbReference type="GO" id="GO:0046872">
    <property type="term" value="F:metal ion binding"/>
    <property type="evidence" value="ECO:0007669"/>
    <property type="project" value="UniProtKB-KW"/>
</dbReference>
<dbReference type="GO" id="GO:0009055">
    <property type="term" value="F:electron transfer activity"/>
    <property type="evidence" value="ECO:0007669"/>
    <property type="project" value="InterPro"/>
</dbReference>
<proteinExistence type="predicted"/>
<evidence type="ECO:0000313" key="9">
    <source>
        <dbReference type="EMBL" id="SDK53536.1"/>
    </source>
</evidence>
<evidence type="ECO:0000256" key="1">
    <source>
        <dbReference type="ARBA" id="ARBA00022448"/>
    </source>
</evidence>
<dbReference type="GeneID" id="42304646"/>
<keyword evidence="5 6" id="KW-0408">Iron</keyword>
<dbReference type="InterPro" id="IPR009056">
    <property type="entry name" value="Cyt_c-like_dom"/>
</dbReference>
<dbReference type="Gene3D" id="1.10.760.10">
    <property type="entry name" value="Cytochrome c-like domain"/>
    <property type="match status" value="1"/>
</dbReference>
<dbReference type="PANTHER" id="PTHR37823:SF1">
    <property type="entry name" value="CYTOCHROME C-553-LIKE"/>
    <property type="match status" value="1"/>
</dbReference>
<evidence type="ECO:0000256" key="7">
    <source>
        <dbReference type="SAM" id="Phobius"/>
    </source>
</evidence>
<organism evidence="9 10">
    <name type="scientific">Aneurinibacillus migulanus</name>
    <name type="common">Bacillus migulanus</name>
    <dbReference type="NCBI Taxonomy" id="47500"/>
    <lineage>
        <taxon>Bacteria</taxon>
        <taxon>Bacillati</taxon>
        <taxon>Bacillota</taxon>
        <taxon>Bacilli</taxon>
        <taxon>Bacillales</taxon>
        <taxon>Paenibacillaceae</taxon>
        <taxon>Aneurinibacillus group</taxon>
        <taxon>Aneurinibacillus</taxon>
    </lineage>
</organism>
<name>A0A1G9CPM5_ANEMI</name>
<keyword evidence="7" id="KW-0812">Transmembrane</keyword>
<evidence type="ECO:0000256" key="5">
    <source>
        <dbReference type="ARBA" id="ARBA00023004"/>
    </source>
</evidence>
<evidence type="ECO:0000313" key="10">
    <source>
        <dbReference type="Proteomes" id="UP000182836"/>
    </source>
</evidence>
<keyword evidence="1" id="KW-0813">Transport</keyword>
<evidence type="ECO:0000256" key="6">
    <source>
        <dbReference type="PROSITE-ProRule" id="PRU00433"/>
    </source>
</evidence>
<dbReference type="PANTHER" id="PTHR37823">
    <property type="entry name" value="CYTOCHROME C-553-LIKE"/>
    <property type="match status" value="1"/>
</dbReference>
<evidence type="ECO:0000256" key="4">
    <source>
        <dbReference type="ARBA" id="ARBA00022982"/>
    </source>
</evidence>
<sequence length="140" mass="15567">MDEERREKKEATYEEPLEEVAGIRMANAKVPRFLIITYIVLAAWAIGYSVWAQPVNERTKDTTGNKPVNGETIVQQHCLGCHNLSKERLVGPGLQGVGQRLPGDKLTDVLLNGRGAMPSLPNQGLDNEQIKAVEKYLRTL</sequence>
<keyword evidence="7" id="KW-1133">Transmembrane helix</keyword>
<keyword evidence="2 6" id="KW-0349">Heme</keyword>
<reference evidence="9 10" key="1">
    <citation type="submission" date="2016-10" db="EMBL/GenBank/DDBJ databases">
        <authorList>
            <person name="de Groot N.N."/>
        </authorList>
    </citation>
    <scope>NUCLEOTIDE SEQUENCE [LARGE SCALE GENOMIC DNA]</scope>
    <source>
        <strain evidence="9 10">DSM 2895</strain>
    </source>
</reference>
<dbReference type="InterPro" id="IPR036909">
    <property type="entry name" value="Cyt_c-like_dom_sf"/>
</dbReference>
<dbReference type="OrthoDB" id="7933886at2"/>
<dbReference type="Pfam" id="PF13442">
    <property type="entry name" value="Cytochrome_CBB3"/>
    <property type="match status" value="1"/>
</dbReference>
<dbReference type="AlphaFoldDB" id="A0A1G9CPM5"/>
<dbReference type="SUPFAM" id="SSF46626">
    <property type="entry name" value="Cytochrome c"/>
    <property type="match status" value="1"/>
</dbReference>
<gene>
    <name evidence="9" type="ORF">SAMN04487909_1676</name>
</gene>
<dbReference type="EMBL" id="FNED01000067">
    <property type="protein sequence ID" value="SDK53536.1"/>
    <property type="molecule type" value="Genomic_DNA"/>
</dbReference>
<feature type="transmembrane region" description="Helical" evidence="7">
    <location>
        <begin position="33"/>
        <end position="51"/>
    </location>
</feature>
<keyword evidence="4" id="KW-0249">Electron transport</keyword>
<dbReference type="Proteomes" id="UP000182836">
    <property type="component" value="Unassembled WGS sequence"/>
</dbReference>
<evidence type="ECO:0000256" key="3">
    <source>
        <dbReference type="ARBA" id="ARBA00022723"/>
    </source>
</evidence>
<dbReference type="RefSeq" id="WP_052811649.1">
    <property type="nucleotide sequence ID" value="NZ_BJOA01000298.1"/>
</dbReference>
<keyword evidence="7" id="KW-0472">Membrane</keyword>
<feature type="domain" description="Cytochrome c" evidence="8">
    <location>
        <begin position="65"/>
        <end position="140"/>
    </location>
</feature>
<keyword evidence="3 6" id="KW-0479">Metal-binding</keyword>